<accession>G9YPG2</accession>
<dbReference type="Proteomes" id="UP000004459">
    <property type="component" value="Unassembled WGS sequence"/>
</dbReference>
<dbReference type="AlphaFoldDB" id="G9YPG2"/>
<proteinExistence type="predicted"/>
<dbReference type="EMBL" id="AGCK01000099">
    <property type="protein sequence ID" value="EHM52694.1"/>
    <property type="molecule type" value="Genomic_DNA"/>
</dbReference>
<evidence type="ECO:0000313" key="1">
    <source>
        <dbReference type="EMBL" id="EHM52694.1"/>
    </source>
</evidence>
<reference evidence="1 2" key="1">
    <citation type="submission" date="2011-08" db="EMBL/GenBank/DDBJ databases">
        <authorList>
            <person name="Weinstock G."/>
            <person name="Sodergren E."/>
            <person name="Clifton S."/>
            <person name="Fulton L."/>
            <person name="Fulton B."/>
            <person name="Courtney L."/>
            <person name="Fronick C."/>
            <person name="Harrison M."/>
            <person name="Strong C."/>
            <person name="Farmer C."/>
            <person name="Delahaunty K."/>
            <person name="Markovic C."/>
            <person name="Hall O."/>
            <person name="Minx P."/>
            <person name="Tomlinson C."/>
            <person name="Mitreva M."/>
            <person name="Hou S."/>
            <person name="Chen J."/>
            <person name="Wollam A."/>
            <person name="Pepin K.H."/>
            <person name="Johnson M."/>
            <person name="Bhonagiri V."/>
            <person name="Zhang X."/>
            <person name="Suruliraj S."/>
            <person name="Warren W."/>
            <person name="Chinwalla A."/>
            <person name="Mardis E.R."/>
            <person name="Wilson R.K."/>
        </authorList>
    </citation>
    <scope>NUCLEOTIDE SEQUENCE [LARGE SCALE GENOMIC DNA]</scope>
    <source>
        <strain evidence="1 2">ATCC 29863</strain>
    </source>
</reference>
<organism evidence="1 2">
    <name type="scientific">Flavonifractor plautii ATCC 29863</name>
    <dbReference type="NCBI Taxonomy" id="411475"/>
    <lineage>
        <taxon>Bacteria</taxon>
        <taxon>Bacillati</taxon>
        <taxon>Bacillota</taxon>
        <taxon>Clostridia</taxon>
        <taxon>Eubacteriales</taxon>
        <taxon>Oscillospiraceae</taxon>
        <taxon>Flavonifractor</taxon>
    </lineage>
</organism>
<sequence>MRKRAAAGKAHEAAVRAEKRARLIQNEVGAFSCAARLTPRRGFLHQRK</sequence>
<evidence type="ECO:0000313" key="2">
    <source>
        <dbReference type="Proteomes" id="UP000004459"/>
    </source>
</evidence>
<name>G9YPG2_FLAPL</name>
<dbReference type="HOGENOM" id="CLU_3151471_0_0_9"/>
<comment type="caution">
    <text evidence="1">The sequence shown here is derived from an EMBL/GenBank/DDBJ whole genome shotgun (WGS) entry which is preliminary data.</text>
</comment>
<protein>
    <submittedName>
        <fullName evidence="1">Uncharacterized protein</fullName>
    </submittedName>
</protein>
<gene>
    <name evidence="1" type="ORF">HMPREF0372_01400</name>
</gene>